<feature type="transmembrane region" description="Helical" evidence="5">
    <location>
        <begin position="143"/>
        <end position="164"/>
    </location>
</feature>
<keyword evidence="3" id="KW-0378">Hydrolase</keyword>
<dbReference type="GO" id="GO:0046872">
    <property type="term" value="F:metal ion binding"/>
    <property type="evidence" value="ECO:0007669"/>
    <property type="project" value="UniProtKB-KW"/>
</dbReference>
<dbReference type="GO" id="GO:0009245">
    <property type="term" value="P:lipid A biosynthetic process"/>
    <property type="evidence" value="ECO:0007669"/>
    <property type="project" value="TreeGrafter"/>
</dbReference>
<dbReference type="PANTHER" id="PTHR31302:SF31">
    <property type="entry name" value="PHOSPHODIESTERASE YAEI"/>
    <property type="match status" value="1"/>
</dbReference>
<keyword evidence="5" id="KW-0472">Membrane</keyword>
<keyword evidence="5" id="KW-0812">Transmembrane</keyword>
<evidence type="ECO:0000256" key="4">
    <source>
        <dbReference type="ARBA" id="ARBA00061089"/>
    </source>
</evidence>
<dbReference type="Gene3D" id="3.60.21.10">
    <property type="match status" value="1"/>
</dbReference>
<name>A0A5M3XQE3_9ACTN</name>
<feature type="transmembrane region" description="Helical" evidence="5">
    <location>
        <begin position="39"/>
        <end position="61"/>
    </location>
</feature>
<dbReference type="GO" id="GO:0008758">
    <property type="term" value="F:UDP-2,3-diacylglucosamine hydrolase activity"/>
    <property type="evidence" value="ECO:0007669"/>
    <property type="project" value="TreeGrafter"/>
</dbReference>
<dbReference type="EMBL" id="BLAF01000042">
    <property type="protein sequence ID" value="GES23547.1"/>
    <property type="molecule type" value="Genomic_DNA"/>
</dbReference>
<sequence length="414" mass="44734">MGQVVGFLAFVLAAVFGIHYYLWRRLVRGTTAPGRNRRILTWTLIVLAGLLVVALIGTRVFPSEAGHALAWPGYLWLAIMFYLAVILLALEIPRAIALIALRRRERKPSQALPVPVPAGGAPPTHEIAPDENPAMPQLDRRLFLSRTAAAVAGVGAIATVGYGMRTALGDPIIERVPVRLARLDPRMNGFRIAVVSDIHLGPLTGINHTERIVRMINGLEADIVAIVGDLVDGTVAELGPLARPLRNLESRYGSYFVTGNHEYYTANGPKEWIDELNTLGVRSLRNERVEIAHAGATLDLAGVNDVNGTTMDDGPNMANALTGRDTTRPVVLLSHQPVQVHDAARYGVDLQLSGHTHGGQMAPFNLIVPLQQPVVQGLDVIDGTQIYVTRGAGFWGPPVRVGAPPEIALLELHP</sequence>
<comment type="cofactor">
    <cofactor evidence="1">
        <name>a divalent metal cation</name>
        <dbReference type="ChEBI" id="CHEBI:60240"/>
    </cofactor>
</comment>
<accession>A0A5M3XQE3</accession>
<evidence type="ECO:0000313" key="8">
    <source>
        <dbReference type="Proteomes" id="UP000377595"/>
    </source>
</evidence>
<keyword evidence="2" id="KW-0479">Metal-binding</keyword>
<feature type="transmembrane region" description="Helical" evidence="5">
    <location>
        <begin position="6"/>
        <end position="23"/>
    </location>
</feature>
<evidence type="ECO:0000256" key="5">
    <source>
        <dbReference type="SAM" id="Phobius"/>
    </source>
</evidence>
<dbReference type="AlphaFoldDB" id="A0A5M3XQE3"/>
<dbReference type="InterPro" id="IPR051158">
    <property type="entry name" value="Metallophosphoesterase_sf"/>
</dbReference>
<gene>
    <name evidence="7" type="ORF">Aple_064460</name>
</gene>
<organism evidence="7 8">
    <name type="scientific">Acrocarpospora pleiomorpha</name>
    <dbReference type="NCBI Taxonomy" id="90975"/>
    <lineage>
        <taxon>Bacteria</taxon>
        <taxon>Bacillati</taxon>
        <taxon>Actinomycetota</taxon>
        <taxon>Actinomycetes</taxon>
        <taxon>Streptosporangiales</taxon>
        <taxon>Streptosporangiaceae</taxon>
        <taxon>Acrocarpospora</taxon>
    </lineage>
</organism>
<reference evidence="7 8" key="1">
    <citation type="submission" date="2019-10" db="EMBL/GenBank/DDBJ databases">
        <title>Whole genome shotgun sequence of Acrocarpospora pleiomorpha NBRC 16267.</title>
        <authorList>
            <person name="Ichikawa N."/>
            <person name="Kimura A."/>
            <person name="Kitahashi Y."/>
            <person name="Komaki H."/>
            <person name="Oguchi A."/>
        </authorList>
    </citation>
    <scope>NUCLEOTIDE SEQUENCE [LARGE SCALE GENOMIC DNA]</scope>
    <source>
        <strain evidence="7 8">NBRC 16267</strain>
    </source>
</reference>
<evidence type="ECO:0000259" key="6">
    <source>
        <dbReference type="Pfam" id="PF00149"/>
    </source>
</evidence>
<dbReference type="CDD" id="cd07385">
    <property type="entry name" value="MPP_YkuE_C"/>
    <property type="match status" value="1"/>
</dbReference>
<comment type="caution">
    <text evidence="7">The sequence shown here is derived from an EMBL/GenBank/DDBJ whole genome shotgun (WGS) entry which is preliminary data.</text>
</comment>
<proteinExistence type="inferred from homology"/>
<dbReference type="Proteomes" id="UP000377595">
    <property type="component" value="Unassembled WGS sequence"/>
</dbReference>
<keyword evidence="8" id="KW-1185">Reference proteome</keyword>
<protein>
    <submittedName>
        <fullName evidence="7">Metallophosphatase</fullName>
    </submittedName>
</protein>
<dbReference type="InterPro" id="IPR029052">
    <property type="entry name" value="Metallo-depent_PP-like"/>
</dbReference>
<dbReference type="InterPro" id="IPR004843">
    <property type="entry name" value="Calcineurin-like_PHP"/>
</dbReference>
<feature type="domain" description="Calcineurin-like phosphoesterase" evidence="6">
    <location>
        <begin position="190"/>
        <end position="358"/>
    </location>
</feature>
<dbReference type="GO" id="GO:0016020">
    <property type="term" value="C:membrane"/>
    <property type="evidence" value="ECO:0007669"/>
    <property type="project" value="GOC"/>
</dbReference>
<comment type="similarity">
    <text evidence="4">Belongs to the metallophosphoesterase superfamily.</text>
</comment>
<evidence type="ECO:0000256" key="2">
    <source>
        <dbReference type="ARBA" id="ARBA00022723"/>
    </source>
</evidence>
<keyword evidence="5" id="KW-1133">Transmembrane helix</keyword>
<evidence type="ECO:0000256" key="3">
    <source>
        <dbReference type="ARBA" id="ARBA00022801"/>
    </source>
</evidence>
<feature type="transmembrane region" description="Helical" evidence="5">
    <location>
        <begin position="73"/>
        <end position="101"/>
    </location>
</feature>
<evidence type="ECO:0000313" key="7">
    <source>
        <dbReference type="EMBL" id="GES23547.1"/>
    </source>
</evidence>
<dbReference type="SUPFAM" id="SSF56300">
    <property type="entry name" value="Metallo-dependent phosphatases"/>
    <property type="match status" value="1"/>
</dbReference>
<dbReference type="Pfam" id="PF00149">
    <property type="entry name" value="Metallophos"/>
    <property type="match status" value="1"/>
</dbReference>
<dbReference type="FunFam" id="3.60.21.10:FF:000028">
    <property type="entry name" value="Putative metallophosphoesterase"/>
    <property type="match status" value="1"/>
</dbReference>
<dbReference type="PANTHER" id="PTHR31302">
    <property type="entry name" value="TRANSMEMBRANE PROTEIN WITH METALLOPHOSPHOESTERASE DOMAIN-RELATED"/>
    <property type="match status" value="1"/>
</dbReference>
<evidence type="ECO:0000256" key="1">
    <source>
        <dbReference type="ARBA" id="ARBA00001968"/>
    </source>
</evidence>